<dbReference type="EMBL" id="JJPA01000093">
    <property type="protein sequence ID" value="KKG34359.1"/>
    <property type="molecule type" value="Genomic_DNA"/>
</dbReference>
<comment type="caution">
    <text evidence="1">The sequence shown here is derived from an EMBL/GenBank/DDBJ whole genome shotgun (WGS) entry which is preliminary data.</text>
</comment>
<proteinExistence type="predicted"/>
<accession>A0A0F8EW59</accession>
<dbReference type="PATRIC" id="fig|2209.61.peg.3932"/>
<dbReference type="RefSeq" id="WP_235282570.1">
    <property type="nucleotide sequence ID" value="NZ_JJPA01000093.1"/>
</dbReference>
<reference evidence="1 2" key="1">
    <citation type="journal article" date="2015" name="ISME J.">
        <title>Genomic and phenotypic differentiation among Methanosarcina mazei populations from Columbia River sediment.</title>
        <authorList>
            <person name="Youngblut N.D."/>
            <person name="Wirth J.S."/>
            <person name="Henriksen J.R."/>
            <person name="Smith M."/>
            <person name="Simon H."/>
            <person name="Metcalf W.W."/>
            <person name="Whitaker R.J."/>
        </authorList>
    </citation>
    <scope>NUCLEOTIDE SEQUENCE [LARGE SCALE GENOMIC DNA]</scope>
    <source>
        <strain evidence="1 2">3.F.A.1A.1</strain>
    </source>
</reference>
<sequence>ARVHFIPYLKEGVFVTLCAPVVIKKYKVEKEIKKYKVEKEIKKYKVEKEIKKTEQKKDRAEPFGSDLFLDLRN</sequence>
<feature type="non-terminal residue" evidence="1">
    <location>
        <position position="1"/>
    </location>
</feature>
<evidence type="ECO:0000313" key="2">
    <source>
        <dbReference type="Proteomes" id="UP000034399"/>
    </source>
</evidence>
<dbReference type="Proteomes" id="UP000034399">
    <property type="component" value="Unassembled WGS sequence"/>
</dbReference>
<organism evidence="1 2">
    <name type="scientific">Methanosarcina mazei</name>
    <name type="common">Methanosarcina frisia</name>
    <dbReference type="NCBI Taxonomy" id="2209"/>
    <lineage>
        <taxon>Archaea</taxon>
        <taxon>Methanobacteriati</taxon>
        <taxon>Methanobacteriota</taxon>
        <taxon>Stenosarchaea group</taxon>
        <taxon>Methanomicrobia</taxon>
        <taxon>Methanosarcinales</taxon>
        <taxon>Methanosarcinaceae</taxon>
        <taxon>Methanosarcina</taxon>
    </lineage>
</organism>
<protein>
    <submittedName>
        <fullName evidence="1">Uncharacterized protein</fullName>
    </submittedName>
</protein>
<evidence type="ECO:0000313" key="1">
    <source>
        <dbReference type="EMBL" id="KKG34359.1"/>
    </source>
</evidence>
<dbReference type="AlphaFoldDB" id="A0A0F8EW59"/>
<name>A0A0F8EW59_METMZ</name>
<gene>
    <name evidence="1" type="ORF">DU52_18370</name>
</gene>